<dbReference type="InterPro" id="IPR003033">
    <property type="entry name" value="SCP2_sterol-bd_dom"/>
</dbReference>
<dbReference type="RefSeq" id="WP_197001125.1">
    <property type="nucleotide sequence ID" value="NZ_BONS01000032.1"/>
</dbReference>
<reference evidence="2" key="1">
    <citation type="submission" date="2020-11" db="EMBL/GenBank/DDBJ databases">
        <title>Sequencing the genomes of 1000 actinobacteria strains.</title>
        <authorList>
            <person name="Klenk H.-P."/>
        </authorList>
    </citation>
    <scope>NUCLEOTIDE SEQUENCE</scope>
    <source>
        <strain evidence="2">DSM 45356</strain>
    </source>
</reference>
<name>A0A8J7G6K1_9ACTN</name>
<evidence type="ECO:0000313" key="3">
    <source>
        <dbReference type="Proteomes" id="UP000622552"/>
    </source>
</evidence>
<protein>
    <recommendedName>
        <fullName evidence="1">SCP2 domain-containing protein</fullName>
    </recommendedName>
</protein>
<comment type="caution">
    <text evidence="2">The sequence shown here is derived from an EMBL/GenBank/DDBJ whole genome shotgun (WGS) entry which is preliminary data.</text>
</comment>
<dbReference type="Proteomes" id="UP000622552">
    <property type="component" value="Unassembled WGS sequence"/>
</dbReference>
<sequence>MATVDECREALGRLDAKLAANAEKVAQKVSLDRPMACTIKDLGVAFHCRLADGRLHDIADGDDPAAKIRLIATSDDLIALVDGDLNFASAWASNRLSVKASFTDLLKLRTLL</sequence>
<dbReference type="EMBL" id="JADOUF010000001">
    <property type="protein sequence ID" value="MBG6133810.1"/>
    <property type="molecule type" value="Genomic_DNA"/>
</dbReference>
<dbReference type="SUPFAM" id="SSF55718">
    <property type="entry name" value="SCP-like"/>
    <property type="match status" value="1"/>
</dbReference>
<feature type="domain" description="SCP2" evidence="1">
    <location>
        <begin position="20"/>
        <end position="111"/>
    </location>
</feature>
<dbReference type="AlphaFoldDB" id="A0A8J7G6K1"/>
<accession>A0A8J7G6K1</accession>
<dbReference type="Gene3D" id="3.30.1050.10">
    <property type="entry name" value="SCP2 sterol-binding domain"/>
    <property type="match status" value="1"/>
</dbReference>
<dbReference type="InterPro" id="IPR036527">
    <property type="entry name" value="SCP2_sterol-bd_dom_sf"/>
</dbReference>
<gene>
    <name evidence="2" type="ORF">IW245_000004</name>
</gene>
<proteinExistence type="predicted"/>
<keyword evidence="3" id="KW-1185">Reference proteome</keyword>
<organism evidence="2 3">
    <name type="scientific">Longispora fulva</name>
    <dbReference type="NCBI Taxonomy" id="619741"/>
    <lineage>
        <taxon>Bacteria</taxon>
        <taxon>Bacillati</taxon>
        <taxon>Actinomycetota</taxon>
        <taxon>Actinomycetes</taxon>
        <taxon>Micromonosporales</taxon>
        <taxon>Micromonosporaceae</taxon>
        <taxon>Longispora</taxon>
    </lineage>
</organism>
<dbReference type="Pfam" id="PF02036">
    <property type="entry name" value="SCP2"/>
    <property type="match status" value="1"/>
</dbReference>
<evidence type="ECO:0000313" key="2">
    <source>
        <dbReference type="EMBL" id="MBG6133810.1"/>
    </source>
</evidence>
<evidence type="ECO:0000259" key="1">
    <source>
        <dbReference type="Pfam" id="PF02036"/>
    </source>
</evidence>